<evidence type="ECO:0000313" key="7">
    <source>
        <dbReference type="Proteomes" id="UP000299102"/>
    </source>
</evidence>
<name>A0A4C1S8Z2_EUMVA</name>
<protein>
    <submittedName>
        <fullName evidence="6">Hemicentin-1</fullName>
    </submittedName>
</protein>
<dbReference type="InterPro" id="IPR007110">
    <property type="entry name" value="Ig-like_dom"/>
</dbReference>
<accession>A0A4C1S8Z2</accession>
<dbReference type="Gene3D" id="2.60.40.10">
    <property type="entry name" value="Immunoglobulins"/>
    <property type="match status" value="3"/>
</dbReference>
<sequence>MLRFLSGLAVGGEPWRILSTVYGENIMISRDDDDEIWSVGEKREIICIGTQRNQKLRWKNPLGIEVERRRPDNTRVYSQERSVHGSMPTLALLFTRVAAKDSGMWSCHAGDQSLFTNVCVMDPAVFVTTETEVNIDPGRAITLTCEARGKPEPTMLWYRDGNLIVDEYVKGEPSKYKLMTKYNVHSYESLLTISSLEASDAGVYVCAAVQDSEFCSSNKTLDIILNLNHPPTILSDSMSENIYVQYDENITLNCETGGYPLPEITWFQQYSDGVKKLDTDNDWIIITEDNKSQLQFRVDNETVGASFLCTVSNKHGEAEKVFKIVPIIEPLAPDTIILANATDTTVTFKAYWDSIDDESAFPIEGIKVYYVKKSRAGGRKSESTINWNKAKVVILNGSNLIGDLDGIQFTLNGLSPDTTYFMLLRVYNDAAYSVLSKQVKFSTPAFPPMIEEPLIVERDEVNEETEKDDIVVVTEAEDLPGTTDRIASSEVSESSPISVDSNNFYALVFGVGIFVVIGGCMFIMKKMYKVAASALVFCPVIENSGGPPSFVAIFSIRYSISIRKIGNVKSFRVANGNRSEAVGGRRRRRRLAPPLQSDP</sequence>
<comment type="caution">
    <text evidence="6">The sequence shown here is derived from an EMBL/GenBank/DDBJ whole genome shotgun (WGS) entry which is preliminary data.</text>
</comment>
<evidence type="ECO:0000313" key="6">
    <source>
        <dbReference type="EMBL" id="GBO98643.1"/>
    </source>
</evidence>
<dbReference type="InterPro" id="IPR003961">
    <property type="entry name" value="FN3_dom"/>
</dbReference>
<dbReference type="InterPro" id="IPR036116">
    <property type="entry name" value="FN3_sf"/>
</dbReference>
<dbReference type="CDD" id="cd00063">
    <property type="entry name" value="FN3"/>
    <property type="match status" value="1"/>
</dbReference>
<feature type="domain" description="Ig-like" evidence="5">
    <location>
        <begin position="231"/>
        <end position="325"/>
    </location>
</feature>
<evidence type="ECO:0000256" key="3">
    <source>
        <dbReference type="ARBA" id="ARBA00023319"/>
    </source>
</evidence>
<dbReference type="Proteomes" id="UP000299102">
    <property type="component" value="Unassembled WGS sequence"/>
</dbReference>
<evidence type="ECO:0000259" key="5">
    <source>
        <dbReference type="PROSITE" id="PS50835"/>
    </source>
</evidence>
<keyword evidence="7" id="KW-1185">Reference proteome</keyword>
<dbReference type="SMART" id="SM00409">
    <property type="entry name" value="IG"/>
    <property type="match status" value="3"/>
</dbReference>
<dbReference type="GO" id="GO:0007156">
    <property type="term" value="P:homophilic cell adhesion via plasma membrane adhesion molecules"/>
    <property type="evidence" value="ECO:0007669"/>
    <property type="project" value="TreeGrafter"/>
</dbReference>
<feature type="domain" description="Ig-like" evidence="5">
    <location>
        <begin position="123"/>
        <end position="222"/>
    </location>
</feature>
<dbReference type="InterPro" id="IPR036179">
    <property type="entry name" value="Ig-like_dom_sf"/>
</dbReference>
<dbReference type="SMART" id="SM00408">
    <property type="entry name" value="IGc2"/>
    <property type="match status" value="2"/>
</dbReference>
<dbReference type="PANTHER" id="PTHR45080">
    <property type="entry name" value="CONTACTIN 5"/>
    <property type="match status" value="1"/>
</dbReference>
<dbReference type="STRING" id="151549.A0A4C1S8Z2"/>
<keyword evidence="4" id="KW-0472">Membrane</keyword>
<feature type="transmembrane region" description="Helical" evidence="4">
    <location>
        <begin position="504"/>
        <end position="524"/>
    </location>
</feature>
<dbReference type="AlphaFoldDB" id="A0A4C1S8Z2"/>
<dbReference type="Pfam" id="PF13927">
    <property type="entry name" value="Ig_3"/>
    <property type="match status" value="2"/>
</dbReference>
<keyword evidence="4" id="KW-1133">Transmembrane helix</keyword>
<dbReference type="InterPro" id="IPR003599">
    <property type="entry name" value="Ig_sub"/>
</dbReference>
<dbReference type="GO" id="GO:0030154">
    <property type="term" value="P:cell differentiation"/>
    <property type="evidence" value="ECO:0007669"/>
    <property type="project" value="UniProtKB-ARBA"/>
</dbReference>
<dbReference type="SUPFAM" id="SSF48726">
    <property type="entry name" value="Immunoglobulin"/>
    <property type="match status" value="2"/>
</dbReference>
<keyword evidence="3" id="KW-0393">Immunoglobulin domain</keyword>
<keyword evidence="1" id="KW-0732">Signal</keyword>
<evidence type="ECO:0000256" key="1">
    <source>
        <dbReference type="ARBA" id="ARBA00022729"/>
    </source>
</evidence>
<dbReference type="PANTHER" id="PTHR45080:SF8">
    <property type="entry name" value="IG-LIKE DOMAIN-CONTAINING PROTEIN"/>
    <property type="match status" value="1"/>
</dbReference>
<keyword evidence="2" id="KW-1015">Disulfide bond</keyword>
<organism evidence="6 7">
    <name type="scientific">Eumeta variegata</name>
    <name type="common">Bagworm moth</name>
    <name type="synonym">Eumeta japonica</name>
    <dbReference type="NCBI Taxonomy" id="151549"/>
    <lineage>
        <taxon>Eukaryota</taxon>
        <taxon>Metazoa</taxon>
        <taxon>Ecdysozoa</taxon>
        <taxon>Arthropoda</taxon>
        <taxon>Hexapoda</taxon>
        <taxon>Insecta</taxon>
        <taxon>Pterygota</taxon>
        <taxon>Neoptera</taxon>
        <taxon>Endopterygota</taxon>
        <taxon>Lepidoptera</taxon>
        <taxon>Glossata</taxon>
        <taxon>Ditrysia</taxon>
        <taxon>Tineoidea</taxon>
        <taxon>Psychidae</taxon>
        <taxon>Oiketicinae</taxon>
        <taxon>Eumeta</taxon>
    </lineage>
</organism>
<dbReference type="InterPro" id="IPR050958">
    <property type="entry name" value="Cell_Adh-Cytoskel_Orgn"/>
</dbReference>
<proteinExistence type="predicted"/>
<evidence type="ECO:0000256" key="4">
    <source>
        <dbReference type="SAM" id="Phobius"/>
    </source>
</evidence>
<dbReference type="SUPFAM" id="SSF49265">
    <property type="entry name" value="Fibronectin type III"/>
    <property type="match status" value="1"/>
</dbReference>
<dbReference type="InterPro" id="IPR013783">
    <property type="entry name" value="Ig-like_fold"/>
</dbReference>
<gene>
    <name evidence="6" type="primary">HMCN1</name>
    <name evidence="6" type="ORF">EVAR_178_1</name>
</gene>
<dbReference type="OrthoDB" id="5985519at2759"/>
<reference evidence="6 7" key="1">
    <citation type="journal article" date="2019" name="Commun. Biol.">
        <title>The bagworm genome reveals a unique fibroin gene that provides high tensile strength.</title>
        <authorList>
            <person name="Kono N."/>
            <person name="Nakamura H."/>
            <person name="Ohtoshi R."/>
            <person name="Tomita M."/>
            <person name="Numata K."/>
            <person name="Arakawa K."/>
        </authorList>
    </citation>
    <scope>NUCLEOTIDE SEQUENCE [LARGE SCALE GENOMIC DNA]</scope>
</reference>
<dbReference type="EMBL" id="BGZK01000001">
    <property type="protein sequence ID" value="GBO98643.1"/>
    <property type="molecule type" value="Genomic_DNA"/>
</dbReference>
<dbReference type="PROSITE" id="PS50835">
    <property type="entry name" value="IG_LIKE"/>
    <property type="match status" value="2"/>
</dbReference>
<keyword evidence="4" id="KW-0812">Transmembrane</keyword>
<dbReference type="InterPro" id="IPR003598">
    <property type="entry name" value="Ig_sub2"/>
</dbReference>
<evidence type="ECO:0000256" key="2">
    <source>
        <dbReference type="ARBA" id="ARBA00023157"/>
    </source>
</evidence>
<dbReference type="GO" id="GO:0005886">
    <property type="term" value="C:plasma membrane"/>
    <property type="evidence" value="ECO:0007669"/>
    <property type="project" value="TreeGrafter"/>
</dbReference>
<dbReference type="GO" id="GO:0009653">
    <property type="term" value="P:anatomical structure morphogenesis"/>
    <property type="evidence" value="ECO:0007669"/>
    <property type="project" value="UniProtKB-ARBA"/>
</dbReference>